<evidence type="ECO:0000256" key="2">
    <source>
        <dbReference type="ARBA" id="ARBA00007894"/>
    </source>
</evidence>
<dbReference type="OrthoDB" id="428822at2759"/>
<evidence type="ECO:0000256" key="13">
    <source>
        <dbReference type="ARBA" id="ARBA00044313"/>
    </source>
</evidence>
<keyword evidence="7 17" id="KW-0648">Protein biosynthesis</keyword>
<dbReference type="SUPFAM" id="SSF52374">
    <property type="entry name" value="Nucleotidylyl transferase"/>
    <property type="match status" value="1"/>
</dbReference>
<evidence type="ECO:0000256" key="11">
    <source>
        <dbReference type="ARBA" id="ARBA00044142"/>
    </source>
</evidence>
<comment type="subcellular location">
    <subcellularLocation>
        <location evidence="1">Mitochondrion</location>
    </subcellularLocation>
</comment>
<evidence type="ECO:0000256" key="14">
    <source>
        <dbReference type="ARBA" id="ARBA00047366"/>
    </source>
</evidence>
<evidence type="ECO:0000256" key="10">
    <source>
        <dbReference type="ARBA" id="ARBA00044054"/>
    </source>
</evidence>
<dbReference type="AlphaFoldDB" id="A0A6A4X1Q2"/>
<dbReference type="GO" id="GO:0006424">
    <property type="term" value="P:glutamyl-tRNA aminoacylation"/>
    <property type="evidence" value="ECO:0007669"/>
    <property type="project" value="InterPro"/>
</dbReference>
<evidence type="ECO:0000313" key="21">
    <source>
        <dbReference type="Proteomes" id="UP000440578"/>
    </source>
</evidence>
<evidence type="ECO:0000256" key="9">
    <source>
        <dbReference type="ARBA" id="ARBA00030865"/>
    </source>
</evidence>
<dbReference type="Pfam" id="PF19269">
    <property type="entry name" value="Anticodon_2"/>
    <property type="match status" value="1"/>
</dbReference>
<dbReference type="GO" id="GO:0005739">
    <property type="term" value="C:mitochondrion"/>
    <property type="evidence" value="ECO:0007669"/>
    <property type="project" value="UniProtKB-SubCell"/>
</dbReference>
<dbReference type="GO" id="GO:0008270">
    <property type="term" value="F:zinc ion binding"/>
    <property type="evidence" value="ECO:0007669"/>
    <property type="project" value="InterPro"/>
</dbReference>
<keyword evidence="5 17" id="KW-0547">Nucleotide-binding</keyword>
<dbReference type="InterPro" id="IPR045462">
    <property type="entry name" value="aa-tRNA-synth_I_cd-bd"/>
</dbReference>
<evidence type="ECO:0000256" key="17">
    <source>
        <dbReference type="RuleBase" id="RU363037"/>
    </source>
</evidence>
<evidence type="ECO:0000256" key="4">
    <source>
        <dbReference type="ARBA" id="ARBA00022598"/>
    </source>
</evidence>
<dbReference type="PANTHER" id="PTHR43311">
    <property type="entry name" value="GLUTAMATE--TRNA LIGASE"/>
    <property type="match status" value="1"/>
</dbReference>
<comment type="caution">
    <text evidence="20">The sequence shown here is derived from an EMBL/GenBank/DDBJ whole genome shotgun (WGS) entry which is preliminary data.</text>
</comment>
<evidence type="ECO:0000256" key="1">
    <source>
        <dbReference type="ARBA" id="ARBA00004173"/>
    </source>
</evidence>
<dbReference type="SUPFAM" id="SSF48163">
    <property type="entry name" value="An anticodon-binding domain of class I aminoacyl-tRNA synthetases"/>
    <property type="match status" value="1"/>
</dbReference>
<dbReference type="GO" id="GO:0000049">
    <property type="term" value="F:tRNA binding"/>
    <property type="evidence" value="ECO:0007669"/>
    <property type="project" value="InterPro"/>
</dbReference>
<dbReference type="NCBIfam" id="TIGR00464">
    <property type="entry name" value="gltX_bact"/>
    <property type="match status" value="1"/>
</dbReference>
<dbReference type="GO" id="GO:0005524">
    <property type="term" value="F:ATP binding"/>
    <property type="evidence" value="ECO:0007669"/>
    <property type="project" value="UniProtKB-KW"/>
</dbReference>
<evidence type="ECO:0000259" key="18">
    <source>
        <dbReference type="Pfam" id="PF00749"/>
    </source>
</evidence>
<evidence type="ECO:0000256" key="8">
    <source>
        <dbReference type="ARBA" id="ARBA00023146"/>
    </source>
</evidence>
<evidence type="ECO:0000256" key="7">
    <source>
        <dbReference type="ARBA" id="ARBA00022917"/>
    </source>
</evidence>
<dbReference type="InterPro" id="IPR004527">
    <property type="entry name" value="Glu-tRNA-ligase_bac/mito"/>
</dbReference>
<dbReference type="Pfam" id="PF00749">
    <property type="entry name" value="tRNA-synt_1c"/>
    <property type="match status" value="1"/>
</dbReference>
<dbReference type="Gene3D" id="3.40.50.620">
    <property type="entry name" value="HUPs"/>
    <property type="match status" value="1"/>
</dbReference>
<proteinExistence type="inferred from homology"/>
<gene>
    <name evidence="20" type="primary">EARS2_0</name>
    <name evidence="20" type="ORF">FJT64_020051</name>
</gene>
<dbReference type="InterPro" id="IPR020751">
    <property type="entry name" value="aa-tRNA-synth_I_codon-bd_sub2"/>
</dbReference>
<dbReference type="HAMAP" id="MF_00022">
    <property type="entry name" value="Glu_tRNA_synth_type1"/>
    <property type="match status" value="1"/>
</dbReference>
<dbReference type="InterPro" id="IPR008925">
    <property type="entry name" value="aa_tRNA-synth_I_cd-bd_sf"/>
</dbReference>
<accession>A0A6A4X1Q2</accession>
<dbReference type="PRINTS" id="PR00987">
    <property type="entry name" value="TRNASYNTHGLU"/>
</dbReference>
<keyword evidence="21" id="KW-1185">Reference proteome</keyword>
<sequence>MKCFVRSPLQLHHMWRQQWSRPLSTHSALLQEVRTRFAPSPTGELHLGSLRSALYNYLFARSQGGKFLLRIEDTDQTRTVPGAVDRLLHTLDTMGLQPDEGPGVGGPYGPYTQSERTALYRENVQRLLDSGAAYRCYCTRQRLQLLRRQALGRGEKPRYDNRCRHLSEEKRNMLEERGVSHVVRLKLENTDTPFTDLVYGEVTFDVAAQEGDPVLMKADHFPTYHLANVVDDHLMRVTHVLRGVEWQVSTPKHIALYRALGWDPPQFAHLPLVTNPDGTKLSKRHGDASVESHLQRGVLPEALLNYVCLAGGGFKELDQTALTSARELTEKFELSRVNTSSCRLDPERLRRLNLLALRRRHQDSQHREKMCDRVRQLVTERFAESSGPPLAPHVLSDAYIDRVLRWSLDNARIEYLSDLVSRDFSYLWAVPERLRDDQLPVEDPAGTLSVLLDRLSGRPEDSLTKDELVPLFRAVAGERRIKFSALMKLLRLALSGVEEGPGVAEMIAVLGKEEALQRISTSIAHAPSEHAAQS</sequence>
<dbReference type="EC" id="6.1.1.24" evidence="10"/>
<evidence type="ECO:0000256" key="16">
    <source>
        <dbReference type="ARBA" id="ARBA00047689"/>
    </source>
</evidence>
<evidence type="ECO:0000256" key="12">
    <source>
        <dbReference type="ARBA" id="ARBA00044251"/>
    </source>
</evidence>
<evidence type="ECO:0000256" key="15">
    <source>
        <dbReference type="ARBA" id="ARBA00047479"/>
    </source>
</evidence>
<dbReference type="EMBL" id="VIIS01000465">
    <property type="protein sequence ID" value="KAF0308788.1"/>
    <property type="molecule type" value="Genomic_DNA"/>
</dbReference>
<comment type="similarity">
    <text evidence="2">Belongs to the class-I aminoacyl-tRNA synthetase family. Glutamate--tRNA ligase type 1 subfamily.</text>
</comment>
<reference evidence="20 21" key="1">
    <citation type="submission" date="2019-07" db="EMBL/GenBank/DDBJ databases">
        <title>Draft genome assembly of a fouling barnacle, Amphibalanus amphitrite (Darwin, 1854): The first reference genome for Thecostraca.</title>
        <authorList>
            <person name="Kim W."/>
        </authorList>
    </citation>
    <scope>NUCLEOTIDE SEQUENCE [LARGE SCALE GENOMIC DNA]</scope>
    <source>
        <strain evidence="20">SNU_AA5</strain>
        <tissue evidence="20">Soma without cirri and trophi</tissue>
    </source>
</reference>
<comment type="catalytic activity">
    <reaction evidence="15">
        <text>tRNA(Glx) + L-glutamate + ATP = L-glutamyl-tRNA(Glx) + AMP + diphosphate</text>
        <dbReference type="Rhea" id="RHEA:18397"/>
        <dbReference type="Rhea" id="RHEA-COMP:9713"/>
        <dbReference type="Rhea" id="RHEA-COMP:9716"/>
        <dbReference type="ChEBI" id="CHEBI:29985"/>
        <dbReference type="ChEBI" id="CHEBI:30616"/>
        <dbReference type="ChEBI" id="CHEBI:33019"/>
        <dbReference type="ChEBI" id="CHEBI:78442"/>
        <dbReference type="ChEBI" id="CHEBI:78520"/>
        <dbReference type="ChEBI" id="CHEBI:456215"/>
        <dbReference type="EC" id="6.1.1.24"/>
    </reaction>
    <physiologicalReaction direction="left-to-right" evidence="15">
        <dbReference type="Rhea" id="RHEA:18398"/>
    </physiologicalReaction>
</comment>
<comment type="catalytic activity">
    <reaction evidence="16">
        <text>tRNA(Gln) + L-glutamate + ATP = L-glutamyl-tRNA(Gln) + AMP + diphosphate</text>
        <dbReference type="Rhea" id="RHEA:64612"/>
        <dbReference type="Rhea" id="RHEA-COMP:9662"/>
        <dbReference type="Rhea" id="RHEA-COMP:9684"/>
        <dbReference type="ChEBI" id="CHEBI:29985"/>
        <dbReference type="ChEBI" id="CHEBI:30616"/>
        <dbReference type="ChEBI" id="CHEBI:33019"/>
        <dbReference type="ChEBI" id="CHEBI:78442"/>
        <dbReference type="ChEBI" id="CHEBI:78520"/>
        <dbReference type="ChEBI" id="CHEBI:456215"/>
    </reaction>
    <physiologicalReaction direction="left-to-right" evidence="16">
        <dbReference type="Rhea" id="RHEA:64613"/>
    </physiologicalReaction>
</comment>
<name>A0A6A4X1Q2_AMPAM</name>
<evidence type="ECO:0000256" key="5">
    <source>
        <dbReference type="ARBA" id="ARBA00022741"/>
    </source>
</evidence>
<dbReference type="Proteomes" id="UP000440578">
    <property type="component" value="Unassembled WGS sequence"/>
</dbReference>
<protein>
    <recommendedName>
        <fullName evidence="11">Nondiscriminating glutamyl-tRNA synthetase EARS2, mitochondrial</fullName>
        <ecNumber evidence="3">6.1.1.17</ecNumber>
        <ecNumber evidence="10">6.1.1.24</ecNumber>
    </recommendedName>
    <alternativeName>
        <fullName evidence="13">Glutamate--tRNA(Gln) ligase EARS2, mitochondrial</fullName>
    </alternativeName>
    <alternativeName>
        <fullName evidence="9">Glutamyl-tRNA synthetase</fullName>
    </alternativeName>
    <alternativeName>
        <fullName evidence="12">Mitochondrial glutamyl-tRNA synthetase</fullName>
    </alternativeName>
</protein>
<comment type="catalytic activity">
    <reaction evidence="14">
        <text>tRNA(Glu) + L-glutamate + ATP = L-glutamyl-tRNA(Glu) + AMP + diphosphate</text>
        <dbReference type="Rhea" id="RHEA:23540"/>
        <dbReference type="Rhea" id="RHEA-COMP:9663"/>
        <dbReference type="Rhea" id="RHEA-COMP:9680"/>
        <dbReference type="ChEBI" id="CHEBI:29985"/>
        <dbReference type="ChEBI" id="CHEBI:30616"/>
        <dbReference type="ChEBI" id="CHEBI:33019"/>
        <dbReference type="ChEBI" id="CHEBI:78442"/>
        <dbReference type="ChEBI" id="CHEBI:78520"/>
        <dbReference type="ChEBI" id="CHEBI:456215"/>
        <dbReference type="EC" id="6.1.1.17"/>
    </reaction>
    <physiologicalReaction direction="left-to-right" evidence="14">
        <dbReference type="Rhea" id="RHEA:23541"/>
    </physiologicalReaction>
</comment>
<dbReference type="InterPro" id="IPR014729">
    <property type="entry name" value="Rossmann-like_a/b/a_fold"/>
</dbReference>
<evidence type="ECO:0000313" key="20">
    <source>
        <dbReference type="EMBL" id="KAF0308788.1"/>
    </source>
</evidence>
<dbReference type="FunFam" id="3.40.50.620:FF:000045">
    <property type="entry name" value="Glutamate--tRNA ligase, mitochondrial"/>
    <property type="match status" value="1"/>
</dbReference>
<organism evidence="20 21">
    <name type="scientific">Amphibalanus amphitrite</name>
    <name type="common">Striped barnacle</name>
    <name type="synonym">Balanus amphitrite</name>
    <dbReference type="NCBI Taxonomy" id="1232801"/>
    <lineage>
        <taxon>Eukaryota</taxon>
        <taxon>Metazoa</taxon>
        <taxon>Ecdysozoa</taxon>
        <taxon>Arthropoda</taxon>
        <taxon>Crustacea</taxon>
        <taxon>Multicrustacea</taxon>
        <taxon>Cirripedia</taxon>
        <taxon>Thoracica</taxon>
        <taxon>Thoracicalcarea</taxon>
        <taxon>Balanomorpha</taxon>
        <taxon>Balanoidea</taxon>
        <taxon>Balanidae</taxon>
        <taxon>Amphibalaninae</taxon>
        <taxon>Amphibalanus</taxon>
    </lineage>
</organism>
<dbReference type="Gene3D" id="1.10.10.350">
    <property type="match status" value="1"/>
</dbReference>
<dbReference type="PANTHER" id="PTHR43311:SF2">
    <property type="entry name" value="GLUTAMATE--TRNA LIGASE, MITOCHONDRIAL-RELATED"/>
    <property type="match status" value="1"/>
</dbReference>
<evidence type="ECO:0000259" key="19">
    <source>
        <dbReference type="Pfam" id="PF19269"/>
    </source>
</evidence>
<dbReference type="InterPro" id="IPR033910">
    <property type="entry name" value="GluRS_core"/>
</dbReference>
<evidence type="ECO:0000256" key="3">
    <source>
        <dbReference type="ARBA" id="ARBA00012835"/>
    </source>
</evidence>
<dbReference type="InterPro" id="IPR000924">
    <property type="entry name" value="Glu/Gln-tRNA-synth"/>
</dbReference>
<dbReference type="InterPro" id="IPR049940">
    <property type="entry name" value="GluQ/Sye"/>
</dbReference>
<feature type="domain" description="Glutamyl/glutaminyl-tRNA synthetase class Ib catalytic" evidence="18">
    <location>
        <begin position="32"/>
        <end position="349"/>
    </location>
</feature>
<dbReference type="GO" id="GO:0004818">
    <property type="term" value="F:glutamate-tRNA ligase activity"/>
    <property type="evidence" value="ECO:0007669"/>
    <property type="project" value="UniProtKB-EC"/>
</dbReference>
<keyword evidence="6 17" id="KW-0067">ATP-binding</keyword>
<dbReference type="InterPro" id="IPR020058">
    <property type="entry name" value="Glu/Gln-tRNA-synth_Ib_cat-dom"/>
</dbReference>
<dbReference type="CDD" id="cd00808">
    <property type="entry name" value="GluRS_core"/>
    <property type="match status" value="1"/>
</dbReference>
<keyword evidence="4 17" id="KW-0436">Ligase</keyword>
<dbReference type="EC" id="6.1.1.17" evidence="3"/>
<keyword evidence="8 17" id="KW-0030">Aminoacyl-tRNA synthetase</keyword>
<feature type="domain" description="Aminoacyl-tRNA synthetase class I anticodon-binding" evidence="19">
    <location>
        <begin position="395"/>
        <end position="521"/>
    </location>
</feature>
<evidence type="ECO:0000256" key="6">
    <source>
        <dbReference type="ARBA" id="ARBA00022840"/>
    </source>
</evidence>
<dbReference type="GO" id="GO:0050561">
    <property type="term" value="F:glutamate-tRNA(Gln) ligase activity"/>
    <property type="evidence" value="ECO:0007669"/>
    <property type="project" value="UniProtKB-EC"/>
</dbReference>